<feature type="domain" description="SET" evidence="1">
    <location>
        <begin position="23"/>
        <end position="138"/>
    </location>
</feature>
<name>A0ABD0WQG8_UMBPY</name>
<dbReference type="EMBL" id="JAGEUA010000009">
    <property type="protein sequence ID" value="KAL0967026.1"/>
    <property type="molecule type" value="Genomic_DNA"/>
</dbReference>
<gene>
    <name evidence="2" type="ORF">UPYG_G00303640</name>
</gene>
<protein>
    <recommendedName>
        <fullName evidence="1">SET domain-containing protein</fullName>
    </recommendedName>
</protein>
<keyword evidence="3" id="KW-1185">Reference proteome</keyword>
<evidence type="ECO:0000313" key="2">
    <source>
        <dbReference type="EMBL" id="KAL0967026.1"/>
    </source>
</evidence>
<dbReference type="InterPro" id="IPR051760">
    <property type="entry name" value="KMT5A"/>
</dbReference>
<dbReference type="Pfam" id="PF00856">
    <property type="entry name" value="SET"/>
    <property type="match status" value="1"/>
</dbReference>
<dbReference type="AlphaFoldDB" id="A0ABD0WQG8"/>
<evidence type="ECO:0000313" key="3">
    <source>
        <dbReference type="Proteomes" id="UP001557470"/>
    </source>
</evidence>
<dbReference type="Gene3D" id="2.170.270.10">
    <property type="entry name" value="SET domain"/>
    <property type="match status" value="1"/>
</dbReference>
<sequence>MPPRISPLKDAMHHVVSKTDKTFKLDVKYINAVKGRGLFAKGTFCKGDFVVEYRGDLIKDAELQRRRKRYHASCAVYMFDFKCIDASREDGSFGRIVNDDHKHPNCKMKKIDINGKPHLCLFALDDIKEGEEIAYDYGGEDYPWRTQMTSVDVNSV</sequence>
<organism evidence="2 3">
    <name type="scientific">Umbra pygmaea</name>
    <name type="common">Eastern mudminnow</name>
    <dbReference type="NCBI Taxonomy" id="75934"/>
    <lineage>
        <taxon>Eukaryota</taxon>
        <taxon>Metazoa</taxon>
        <taxon>Chordata</taxon>
        <taxon>Craniata</taxon>
        <taxon>Vertebrata</taxon>
        <taxon>Euteleostomi</taxon>
        <taxon>Actinopterygii</taxon>
        <taxon>Neopterygii</taxon>
        <taxon>Teleostei</taxon>
        <taxon>Protacanthopterygii</taxon>
        <taxon>Esociformes</taxon>
        <taxon>Umbridae</taxon>
        <taxon>Umbra</taxon>
    </lineage>
</organism>
<dbReference type="SMART" id="SM00317">
    <property type="entry name" value="SET"/>
    <property type="match status" value="1"/>
</dbReference>
<reference evidence="2 3" key="1">
    <citation type="submission" date="2024-06" db="EMBL/GenBank/DDBJ databases">
        <authorList>
            <person name="Pan Q."/>
            <person name="Wen M."/>
            <person name="Jouanno E."/>
            <person name="Zahm M."/>
            <person name="Klopp C."/>
            <person name="Cabau C."/>
            <person name="Louis A."/>
            <person name="Berthelot C."/>
            <person name="Parey E."/>
            <person name="Roest Crollius H."/>
            <person name="Montfort J."/>
            <person name="Robinson-Rechavi M."/>
            <person name="Bouchez O."/>
            <person name="Lampietro C."/>
            <person name="Lopez Roques C."/>
            <person name="Donnadieu C."/>
            <person name="Postlethwait J."/>
            <person name="Bobe J."/>
            <person name="Verreycken H."/>
            <person name="Guiguen Y."/>
        </authorList>
    </citation>
    <scope>NUCLEOTIDE SEQUENCE [LARGE SCALE GENOMIC DNA]</scope>
    <source>
        <strain evidence="2">Up_M1</strain>
        <tissue evidence="2">Testis</tissue>
    </source>
</reference>
<dbReference type="PANTHER" id="PTHR46167:SF1">
    <property type="entry name" value="N-LYSINE METHYLTRANSFERASE KMT5A"/>
    <property type="match status" value="1"/>
</dbReference>
<evidence type="ECO:0000259" key="1">
    <source>
        <dbReference type="PROSITE" id="PS50280"/>
    </source>
</evidence>
<accession>A0ABD0WQG8</accession>
<dbReference type="Proteomes" id="UP001557470">
    <property type="component" value="Unassembled WGS sequence"/>
</dbReference>
<dbReference type="InterPro" id="IPR046341">
    <property type="entry name" value="SET_dom_sf"/>
</dbReference>
<dbReference type="SUPFAM" id="SSF82199">
    <property type="entry name" value="SET domain"/>
    <property type="match status" value="1"/>
</dbReference>
<proteinExistence type="predicted"/>
<comment type="caution">
    <text evidence="2">The sequence shown here is derived from an EMBL/GenBank/DDBJ whole genome shotgun (WGS) entry which is preliminary data.</text>
</comment>
<dbReference type="PANTHER" id="PTHR46167">
    <property type="entry name" value="N-LYSINE METHYLTRANSFERASE KMT5A"/>
    <property type="match status" value="1"/>
</dbReference>
<dbReference type="PROSITE" id="PS50280">
    <property type="entry name" value="SET"/>
    <property type="match status" value="1"/>
</dbReference>
<dbReference type="InterPro" id="IPR001214">
    <property type="entry name" value="SET_dom"/>
</dbReference>